<evidence type="ECO:0000256" key="5">
    <source>
        <dbReference type="ARBA" id="ARBA00022989"/>
    </source>
</evidence>
<accession>A0A0A8L7G2</accession>
<dbReference type="SUPFAM" id="SSF103473">
    <property type="entry name" value="MFS general substrate transporter"/>
    <property type="match status" value="1"/>
</dbReference>
<organism evidence="9 10">
    <name type="scientific">Kluyveromyces dobzhanskii CBS 2104</name>
    <dbReference type="NCBI Taxonomy" id="1427455"/>
    <lineage>
        <taxon>Eukaryota</taxon>
        <taxon>Fungi</taxon>
        <taxon>Dikarya</taxon>
        <taxon>Ascomycota</taxon>
        <taxon>Saccharomycotina</taxon>
        <taxon>Saccharomycetes</taxon>
        <taxon>Saccharomycetales</taxon>
        <taxon>Saccharomycetaceae</taxon>
        <taxon>Kluyveromyces</taxon>
    </lineage>
</organism>
<proteinExistence type="inferred from homology"/>
<dbReference type="PANTHER" id="PTHR48020:SF12">
    <property type="entry name" value="PROTON MYO-INOSITOL COTRANSPORTER"/>
    <property type="match status" value="1"/>
</dbReference>
<dbReference type="PRINTS" id="PR00171">
    <property type="entry name" value="SUGRTRNSPORT"/>
</dbReference>
<feature type="domain" description="Major facilitator superfamily (MFS) profile" evidence="8">
    <location>
        <begin position="109"/>
        <end position="543"/>
    </location>
</feature>
<dbReference type="GO" id="GO:0016020">
    <property type="term" value="C:membrane"/>
    <property type="evidence" value="ECO:0007669"/>
    <property type="project" value="UniProtKB-SubCell"/>
</dbReference>
<evidence type="ECO:0000256" key="4">
    <source>
        <dbReference type="ARBA" id="ARBA00022692"/>
    </source>
</evidence>
<keyword evidence="5 7" id="KW-1133">Transmembrane helix</keyword>
<sequence>MSEHRKSTSESPNSEKDAVLFAVESKSTVDDVDKVFTGNKPTEEVLKTVDELVQTYNLQEYEELLARGALLANDPELLSSDNYSEWEREKIGKELTHPFLSLSSGMIWAALCTSLAAVNFGMDESAVGGAVLGYQQTFNITNPNIQGLTLAAPYLAAGVLTLPFTVLLNKKYGRRFIVLISCFIGVSGSLMQAFSNGLALMLFSRLYLGIGMGLCSSTVPIYTAECAPAVSRGAILMLWQTFIALGVCLGSVFNRAFVNIEGDLSWRLMIGSSCVAPLITAFAIFVPPESPRWLIGNGFVLESLKSLIRLRNTEVSGARDFYILYESLNYEHELAAKLTWSEEIKSLFTNIRNRFALWVSFVGILGQQYGGVNILVSYTATILVNAGIDPVTAIAGSIGIGGGCFLATFLSSQLIDRYGRRTMLILTLPVEGACLFWLGGILNIEDNQTRLATGLAAMYVFVLFFGIGIGPISFTLVAETPSITVRMAHSAFAMSLNWLLDFCLTMTWPKMTVSMTTSGGLYFYGAFNFVVWALAYFTVPETKRFTLEQLDEVFKHGVKRFAKQKARQLFRRK</sequence>
<feature type="transmembrane region" description="Helical" evidence="7">
    <location>
        <begin position="355"/>
        <end position="379"/>
    </location>
</feature>
<feature type="transmembrane region" description="Helical" evidence="7">
    <location>
        <begin position="176"/>
        <end position="194"/>
    </location>
</feature>
<dbReference type="EMBL" id="CCBQ010000037">
    <property type="protein sequence ID" value="CDO94176.1"/>
    <property type="molecule type" value="Genomic_DNA"/>
</dbReference>
<dbReference type="GO" id="GO:0015791">
    <property type="term" value="P:polyol transmembrane transport"/>
    <property type="evidence" value="ECO:0007669"/>
    <property type="project" value="UniProtKB-ARBA"/>
</dbReference>
<dbReference type="GO" id="GO:0015798">
    <property type="term" value="P:myo-inositol transport"/>
    <property type="evidence" value="ECO:0007669"/>
    <property type="project" value="UniProtKB-ARBA"/>
</dbReference>
<feature type="transmembrane region" description="Helical" evidence="7">
    <location>
        <begin position="456"/>
        <end position="478"/>
    </location>
</feature>
<dbReference type="PANTHER" id="PTHR48020">
    <property type="entry name" value="PROTON MYO-INOSITOL COTRANSPORTER"/>
    <property type="match status" value="1"/>
</dbReference>
<feature type="transmembrane region" description="Helical" evidence="7">
    <location>
        <begin position="264"/>
        <end position="286"/>
    </location>
</feature>
<evidence type="ECO:0000256" key="6">
    <source>
        <dbReference type="ARBA" id="ARBA00023136"/>
    </source>
</evidence>
<dbReference type="InterPro" id="IPR005828">
    <property type="entry name" value="MFS_sugar_transport-like"/>
</dbReference>
<dbReference type="InterPro" id="IPR005829">
    <property type="entry name" value="Sugar_transporter_CS"/>
</dbReference>
<dbReference type="Proteomes" id="UP000031516">
    <property type="component" value="Unassembled WGS sequence"/>
</dbReference>
<comment type="subcellular location">
    <subcellularLocation>
        <location evidence="1">Membrane</location>
        <topology evidence="1">Multi-pass membrane protein</topology>
    </subcellularLocation>
</comment>
<dbReference type="InterPro" id="IPR020846">
    <property type="entry name" value="MFS_dom"/>
</dbReference>
<evidence type="ECO:0000256" key="3">
    <source>
        <dbReference type="ARBA" id="ARBA00022448"/>
    </source>
</evidence>
<feature type="transmembrane region" description="Helical" evidence="7">
    <location>
        <begin position="423"/>
        <end position="444"/>
    </location>
</feature>
<reference evidence="9 10" key="1">
    <citation type="submission" date="2014-03" db="EMBL/GenBank/DDBJ databases">
        <title>The genome of Kluyveromyces dobzhanskii.</title>
        <authorList>
            <person name="Nystedt B."/>
            <person name="Astrom S."/>
        </authorList>
    </citation>
    <scope>NUCLEOTIDE SEQUENCE [LARGE SCALE GENOMIC DNA]</scope>
    <source>
        <strain evidence="9 10">CBS 2104</strain>
    </source>
</reference>
<evidence type="ECO:0000313" key="10">
    <source>
        <dbReference type="Proteomes" id="UP000031516"/>
    </source>
</evidence>
<feature type="transmembrane region" description="Helical" evidence="7">
    <location>
        <begin position="391"/>
        <end position="411"/>
    </location>
</feature>
<keyword evidence="4 7" id="KW-0812">Transmembrane</keyword>
<keyword evidence="6 7" id="KW-0472">Membrane</keyword>
<dbReference type="InterPro" id="IPR003663">
    <property type="entry name" value="Sugar/inositol_transpt"/>
</dbReference>
<gene>
    <name evidence="9" type="ORF">KLDO_g2454</name>
</gene>
<evidence type="ECO:0000259" key="8">
    <source>
        <dbReference type="PROSITE" id="PS50850"/>
    </source>
</evidence>
<dbReference type="PROSITE" id="PS50850">
    <property type="entry name" value="MFS"/>
    <property type="match status" value="1"/>
</dbReference>
<feature type="transmembrane region" description="Helical" evidence="7">
    <location>
        <begin position="236"/>
        <end position="258"/>
    </location>
</feature>
<protein>
    <submittedName>
        <fullName evidence="9">WGS project CCBQ000000000 data, contig 00106</fullName>
    </submittedName>
</protein>
<evidence type="ECO:0000256" key="2">
    <source>
        <dbReference type="ARBA" id="ARBA00010992"/>
    </source>
</evidence>
<comment type="similarity">
    <text evidence="2">Belongs to the major facilitator superfamily. Sugar transporter (TC 2.A.1.1) family.</text>
</comment>
<dbReference type="GO" id="GO:0022857">
    <property type="term" value="F:transmembrane transporter activity"/>
    <property type="evidence" value="ECO:0007669"/>
    <property type="project" value="InterPro"/>
</dbReference>
<evidence type="ECO:0000256" key="1">
    <source>
        <dbReference type="ARBA" id="ARBA00004141"/>
    </source>
</evidence>
<feature type="transmembrane region" description="Helical" evidence="7">
    <location>
        <begin position="151"/>
        <end position="169"/>
    </location>
</feature>
<dbReference type="Gene3D" id="1.20.1250.20">
    <property type="entry name" value="MFS general substrate transporter like domains"/>
    <property type="match status" value="1"/>
</dbReference>
<dbReference type="AlphaFoldDB" id="A0A0A8L7G2"/>
<dbReference type="PROSITE" id="PS00216">
    <property type="entry name" value="SUGAR_TRANSPORT_1"/>
    <property type="match status" value="1"/>
</dbReference>
<name>A0A0A8L7G2_9SACH</name>
<dbReference type="InterPro" id="IPR036259">
    <property type="entry name" value="MFS_trans_sf"/>
</dbReference>
<feature type="transmembrane region" description="Helical" evidence="7">
    <location>
        <begin position="99"/>
        <end position="122"/>
    </location>
</feature>
<dbReference type="Pfam" id="PF00083">
    <property type="entry name" value="Sugar_tr"/>
    <property type="match status" value="1"/>
</dbReference>
<comment type="caution">
    <text evidence="9">The sequence shown here is derived from an EMBL/GenBank/DDBJ whole genome shotgun (WGS) entry which is preliminary data.</text>
</comment>
<keyword evidence="3" id="KW-0813">Transport</keyword>
<dbReference type="InterPro" id="IPR050814">
    <property type="entry name" value="Myo-inositol_Transporter"/>
</dbReference>
<evidence type="ECO:0000256" key="7">
    <source>
        <dbReference type="SAM" id="Phobius"/>
    </source>
</evidence>
<feature type="transmembrane region" description="Helical" evidence="7">
    <location>
        <begin position="521"/>
        <end position="539"/>
    </location>
</feature>
<evidence type="ECO:0000313" key="9">
    <source>
        <dbReference type="EMBL" id="CDO94176.1"/>
    </source>
</evidence>
<keyword evidence="10" id="KW-1185">Reference proteome</keyword>
<dbReference type="OrthoDB" id="5290825at2759"/>